<feature type="transmembrane region" description="Helical" evidence="8">
    <location>
        <begin position="295"/>
        <end position="318"/>
    </location>
</feature>
<keyword evidence="9" id="KW-0732">Signal</keyword>
<gene>
    <name evidence="11" type="ORF">AAP_03591</name>
</gene>
<dbReference type="Gene3D" id="1.20.1250.20">
    <property type="entry name" value="MFS general substrate transporter like domains"/>
    <property type="match status" value="1"/>
</dbReference>
<proteinExistence type="inferred from homology"/>
<feature type="transmembrane region" description="Helical" evidence="8">
    <location>
        <begin position="170"/>
        <end position="191"/>
    </location>
</feature>
<feature type="domain" description="Major facilitator superfamily (MFS) profile" evidence="10">
    <location>
        <begin position="9"/>
        <end position="450"/>
    </location>
</feature>
<feature type="transmembrane region" description="Helical" evidence="8">
    <location>
        <begin position="325"/>
        <end position="344"/>
    </location>
</feature>
<evidence type="ECO:0000313" key="12">
    <source>
        <dbReference type="Proteomes" id="UP000242877"/>
    </source>
</evidence>
<dbReference type="Proteomes" id="UP000242877">
    <property type="component" value="Unassembled WGS sequence"/>
</dbReference>
<evidence type="ECO:0000256" key="2">
    <source>
        <dbReference type="ARBA" id="ARBA00010992"/>
    </source>
</evidence>
<feature type="transmembrane region" description="Helical" evidence="8">
    <location>
        <begin position="426"/>
        <end position="447"/>
    </location>
</feature>
<evidence type="ECO:0000256" key="1">
    <source>
        <dbReference type="ARBA" id="ARBA00004141"/>
    </source>
</evidence>
<dbReference type="GO" id="GO:0016020">
    <property type="term" value="C:membrane"/>
    <property type="evidence" value="ECO:0007669"/>
    <property type="project" value="UniProtKB-SubCell"/>
</dbReference>
<dbReference type="AlphaFoldDB" id="A0A166NM70"/>
<feature type="transmembrane region" description="Helical" evidence="8">
    <location>
        <begin position="103"/>
        <end position="124"/>
    </location>
</feature>
<protein>
    <submittedName>
        <fullName evidence="11">General substrate transporter</fullName>
    </submittedName>
</protein>
<feature type="chain" id="PRO_5007877907" evidence="9">
    <location>
        <begin position="18"/>
        <end position="507"/>
    </location>
</feature>
<feature type="signal peptide" evidence="9">
    <location>
        <begin position="1"/>
        <end position="17"/>
    </location>
</feature>
<dbReference type="GO" id="GO:0005351">
    <property type="term" value="F:carbohydrate:proton symporter activity"/>
    <property type="evidence" value="ECO:0007669"/>
    <property type="project" value="TreeGrafter"/>
</dbReference>
<keyword evidence="3 7" id="KW-0813">Transport</keyword>
<evidence type="ECO:0000259" key="10">
    <source>
        <dbReference type="PROSITE" id="PS50850"/>
    </source>
</evidence>
<dbReference type="SUPFAM" id="SSF103473">
    <property type="entry name" value="MFS general substrate transporter"/>
    <property type="match status" value="1"/>
</dbReference>
<evidence type="ECO:0000256" key="8">
    <source>
        <dbReference type="SAM" id="Phobius"/>
    </source>
</evidence>
<comment type="similarity">
    <text evidence="2 7">Belongs to the major facilitator superfamily. Sugar transporter (TC 2.A.1.1) family.</text>
</comment>
<evidence type="ECO:0000256" key="9">
    <source>
        <dbReference type="SAM" id="SignalP"/>
    </source>
</evidence>
<evidence type="ECO:0000256" key="4">
    <source>
        <dbReference type="ARBA" id="ARBA00022692"/>
    </source>
</evidence>
<keyword evidence="5 8" id="KW-1133">Transmembrane helix</keyword>
<name>A0A166NM70_9EURO</name>
<dbReference type="PANTHER" id="PTHR48022:SF80">
    <property type="entry name" value="SUGAR TRANSPORTER, PUTATIVE (AFU_ORTHOLOGUE AFUA_3G12170)-RELATED"/>
    <property type="match status" value="1"/>
</dbReference>
<dbReference type="PRINTS" id="PR00171">
    <property type="entry name" value="SUGRTRNSPORT"/>
</dbReference>
<comment type="subcellular location">
    <subcellularLocation>
        <location evidence="1">Membrane</location>
        <topology evidence="1">Multi-pass membrane protein</topology>
    </subcellularLocation>
</comment>
<feature type="transmembrane region" description="Helical" evidence="8">
    <location>
        <begin position="259"/>
        <end position="280"/>
    </location>
</feature>
<reference evidence="11 12" key="1">
    <citation type="journal article" date="2016" name="Genome Biol. Evol.">
        <title>Divergent and convergent evolution of fungal pathogenicity.</title>
        <authorList>
            <person name="Shang Y."/>
            <person name="Xiao G."/>
            <person name="Zheng P."/>
            <person name="Cen K."/>
            <person name="Zhan S."/>
            <person name="Wang C."/>
        </authorList>
    </citation>
    <scope>NUCLEOTIDE SEQUENCE [LARGE SCALE GENOMIC DNA]</scope>
    <source>
        <strain evidence="11 12">ARSEF 7405</strain>
    </source>
</reference>
<accession>A0A166NM70</accession>
<dbReference type="Pfam" id="PF00083">
    <property type="entry name" value="Sugar_tr"/>
    <property type="match status" value="1"/>
</dbReference>
<evidence type="ECO:0000256" key="6">
    <source>
        <dbReference type="ARBA" id="ARBA00023136"/>
    </source>
</evidence>
<dbReference type="PANTHER" id="PTHR48022">
    <property type="entry name" value="PLASTIDIC GLUCOSE TRANSPORTER 4"/>
    <property type="match status" value="1"/>
</dbReference>
<sequence>MGSFFVVVLAAFAAVGSFLFGYDQGVMTNVIASPHFLNYFDTSPESDIVGAMNSTFSGGAAVGALCGGYITEVLGRKWTIVGGATVATVGAILQAAAQSLPMMLVGRIISGWAIGLLSMVIPMYQAECAPPAKRGLIVGTAQFMIGLGTITAAWVGYGCNRTSDTSAFQWRFPLAFQCIPSAVLMVGMPFFPESPRHLIRMGKFDQGMAVLRKLHTSGESTDWVENEFHEIKTAIDKENEVTIPTLKAICVIPQWRKRFIIAFLMQFFGQCTGINVFNYYQTIMYRNLGIHGDNITLLSCFYNMAGTLSILVFINFAIDRVGRRMPLLIGCVAISLFLLLEAIVTSQNTDGNHKGLSGLGILWMWLHCCFFSASFGPICWAYMSELLPTQIRATGSAICVGIGLWAVNVMWSQVSPKALGKIGWKYYFVFLAINVCVTFPVMWKWFVETKGVPLEEIDNLFGGPVDLSRWSNAAPAAAEKAALEHTEELAKGDVTVEAAAADVTKED</sequence>
<feature type="transmembrane region" description="Helical" evidence="8">
    <location>
        <begin position="395"/>
        <end position="414"/>
    </location>
</feature>
<organism evidence="11 12">
    <name type="scientific">Ascosphaera apis ARSEF 7405</name>
    <dbReference type="NCBI Taxonomy" id="392613"/>
    <lineage>
        <taxon>Eukaryota</taxon>
        <taxon>Fungi</taxon>
        <taxon>Dikarya</taxon>
        <taxon>Ascomycota</taxon>
        <taxon>Pezizomycotina</taxon>
        <taxon>Eurotiomycetes</taxon>
        <taxon>Eurotiomycetidae</taxon>
        <taxon>Onygenales</taxon>
        <taxon>Ascosphaeraceae</taxon>
        <taxon>Ascosphaera</taxon>
    </lineage>
</organism>
<evidence type="ECO:0000256" key="5">
    <source>
        <dbReference type="ARBA" id="ARBA00022989"/>
    </source>
</evidence>
<dbReference type="InterPro" id="IPR020846">
    <property type="entry name" value="MFS_dom"/>
</dbReference>
<feature type="transmembrane region" description="Helical" evidence="8">
    <location>
        <begin position="136"/>
        <end position="158"/>
    </location>
</feature>
<evidence type="ECO:0000256" key="3">
    <source>
        <dbReference type="ARBA" id="ARBA00022448"/>
    </source>
</evidence>
<keyword evidence="4 8" id="KW-0812">Transmembrane</keyword>
<feature type="transmembrane region" description="Helical" evidence="8">
    <location>
        <begin position="48"/>
        <end position="71"/>
    </location>
</feature>
<evidence type="ECO:0000313" key="11">
    <source>
        <dbReference type="EMBL" id="KZZ90950.1"/>
    </source>
</evidence>
<dbReference type="InterPro" id="IPR005828">
    <property type="entry name" value="MFS_sugar_transport-like"/>
</dbReference>
<dbReference type="OrthoDB" id="6612291at2759"/>
<dbReference type="VEuPathDB" id="FungiDB:AAP_03591"/>
<evidence type="ECO:0000256" key="7">
    <source>
        <dbReference type="RuleBase" id="RU003346"/>
    </source>
</evidence>
<feature type="transmembrane region" description="Helical" evidence="8">
    <location>
        <begin position="78"/>
        <end position="97"/>
    </location>
</feature>
<dbReference type="InterPro" id="IPR036259">
    <property type="entry name" value="MFS_trans_sf"/>
</dbReference>
<keyword evidence="6 8" id="KW-0472">Membrane</keyword>
<dbReference type="NCBIfam" id="TIGR00879">
    <property type="entry name" value="SP"/>
    <property type="match status" value="1"/>
</dbReference>
<comment type="caution">
    <text evidence="11">The sequence shown here is derived from an EMBL/GenBank/DDBJ whole genome shotgun (WGS) entry which is preliminary data.</text>
</comment>
<dbReference type="EMBL" id="AZGZ01000015">
    <property type="protein sequence ID" value="KZZ90950.1"/>
    <property type="molecule type" value="Genomic_DNA"/>
</dbReference>
<feature type="transmembrane region" description="Helical" evidence="8">
    <location>
        <begin position="364"/>
        <end position="383"/>
    </location>
</feature>
<keyword evidence="12" id="KW-1185">Reference proteome</keyword>
<dbReference type="PROSITE" id="PS50850">
    <property type="entry name" value="MFS"/>
    <property type="match status" value="1"/>
</dbReference>
<dbReference type="InterPro" id="IPR003663">
    <property type="entry name" value="Sugar/inositol_transpt"/>
</dbReference>
<dbReference type="FunFam" id="1.20.1250.20:FF:000090">
    <property type="entry name" value="MFS sugar transporter, putative"/>
    <property type="match status" value="1"/>
</dbReference>
<dbReference type="InterPro" id="IPR050360">
    <property type="entry name" value="MFS_Sugar_Transporters"/>
</dbReference>